<dbReference type="InterPro" id="IPR016181">
    <property type="entry name" value="Acyl_CoA_acyltransferase"/>
</dbReference>
<keyword evidence="2" id="KW-0808">Transferase</keyword>
<dbReference type="AlphaFoldDB" id="A0A6L9VYD6"/>
<dbReference type="SUPFAM" id="SSF55729">
    <property type="entry name" value="Acyl-CoA N-acyltransferases (Nat)"/>
    <property type="match status" value="1"/>
</dbReference>
<dbReference type="Gene3D" id="3.40.630.30">
    <property type="match status" value="1"/>
</dbReference>
<feature type="domain" description="BioF2-like acetyltransferase" evidence="1">
    <location>
        <begin position="163"/>
        <end position="305"/>
    </location>
</feature>
<gene>
    <name evidence="2" type="ORF">GCU60_00675</name>
</gene>
<sequence>MSGREQDVVGVPPVAELPGPSAEDWDALAAEAGNIFLTHAWAQCWWRHYGQNARPHVVPVPGSGAFMALSSTGRMLRQARLLGAGPADQLGILGSASQVPSALRELRTFLGGRPRHDLFVANDVPVSEAWAEQLGGTVLRFEPSPVVTLSYDTWDEFLAARSRNFREQARRKERRLHRDFRVVLRLADEETFDRDMATLFTLHQQRWGTDAGFASGRERRFQIEFAAVALAAGRLRLWVLELDGEPVASLHGFRFAGAEYFHQGGRNPAFDAHSVGFLLLAHAIRAALEDGMGEYRLLRGGEPYKARFADAQADVCTVAVPLTARGRLAVTAAARRRA</sequence>
<organism evidence="2 3">
    <name type="scientific">Blastococcus saxobsidens</name>
    <dbReference type="NCBI Taxonomy" id="138336"/>
    <lineage>
        <taxon>Bacteria</taxon>
        <taxon>Bacillati</taxon>
        <taxon>Actinomycetota</taxon>
        <taxon>Actinomycetes</taxon>
        <taxon>Geodermatophilales</taxon>
        <taxon>Geodermatophilaceae</taxon>
        <taxon>Blastococcus</taxon>
    </lineage>
</organism>
<name>A0A6L9VYD6_9ACTN</name>
<dbReference type="RefSeq" id="WP_163201713.1">
    <property type="nucleotide sequence ID" value="NZ_JAAGWG010000001.1"/>
</dbReference>
<evidence type="ECO:0000313" key="2">
    <source>
        <dbReference type="EMBL" id="NEK84291.1"/>
    </source>
</evidence>
<evidence type="ECO:0000313" key="3">
    <source>
        <dbReference type="Proteomes" id="UP000479241"/>
    </source>
</evidence>
<comment type="caution">
    <text evidence="2">The sequence shown here is derived from an EMBL/GenBank/DDBJ whole genome shotgun (WGS) entry which is preliminary data.</text>
</comment>
<dbReference type="InterPro" id="IPR038740">
    <property type="entry name" value="BioF2-like_GNAT_dom"/>
</dbReference>
<evidence type="ECO:0000259" key="1">
    <source>
        <dbReference type="Pfam" id="PF13480"/>
    </source>
</evidence>
<accession>A0A6L9VYD6</accession>
<dbReference type="Pfam" id="PF13480">
    <property type="entry name" value="Acetyltransf_6"/>
    <property type="match status" value="1"/>
</dbReference>
<protein>
    <submittedName>
        <fullName evidence="2">GNAT family N-acetyltransferase</fullName>
    </submittedName>
</protein>
<dbReference type="GO" id="GO:0016740">
    <property type="term" value="F:transferase activity"/>
    <property type="evidence" value="ECO:0007669"/>
    <property type="project" value="UniProtKB-KW"/>
</dbReference>
<proteinExistence type="predicted"/>
<reference evidence="2 3" key="1">
    <citation type="submission" date="2019-12" db="EMBL/GenBank/DDBJ databases">
        <title>the WGS of Blastococcus saxobsidens 67B17.</title>
        <authorList>
            <person name="Jiang Z."/>
        </authorList>
    </citation>
    <scope>NUCLEOTIDE SEQUENCE [LARGE SCALE GENOMIC DNA]</scope>
    <source>
        <strain evidence="2 3">67B17</strain>
    </source>
</reference>
<dbReference type="Proteomes" id="UP000479241">
    <property type="component" value="Unassembled WGS sequence"/>
</dbReference>
<dbReference type="EMBL" id="JAAGWG010000001">
    <property type="protein sequence ID" value="NEK84291.1"/>
    <property type="molecule type" value="Genomic_DNA"/>
</dbReference>